<dbReference type="EMBL" id="KK785432">
    <property type="protein sequence ID" value="KDO42813.1"/>
    <property type="molecule type" value="Genomic_DNA"/>
</dbReference>
<accession>A0A067DIY8</accession>
<protein>
    <submittedName>
        <fullName evidence="1">Uncharacterized protein</fullName>
    </submittedName>
</protein>
<evidence type="ECO:0000313" key="1">
    <source>
        <dbReference type="EMBL" id="KDO42813.1"/>
    </source>
</evidence>
<reference evidence="1 2" key="1">
    <citation type="submission" date="2014-04" db="EMBL/GenBank/DDBJ databases">
        <authorList>
            <consortium name="International Citrus Genome Consortium"/>
            <person name="Gmitter F."/>
            <person name="Chen C."/>
            <person name="Farmerie W."/>
            <person name="Harkins T."/>
            <person name="Desany B."/>
            <person name="Mohiuddin M."/>
            <person name="Kodira C."/>
            <person name="Borodovsky M."/>
            <person name="Lomsadze A."/>
            <person name="Burns P."/>
            <person name="Jenkins J."/>
            <person name="Prochnik S."/>
            <person name="Shu S."/>
            <person name="Chapman J."/>
            <person name="Pitluck S."/>
            <person name="Schmutz J."/>
            <person name="Rokhsar D."/>
        </authorList>
    </citation>
    <scope>NUCLEOTIDE SEQUENCE</scope>
</reference>
<name>A0A067DIY8_CITSI</name>
<gene>
    <name evidence="1" type="ORF">CISIN_1g0435961mg</name>
</gene>
<organism evidence="1 2">
    <name type="scientific">Citrus sinensis</name>
    <name type="common">Sweet orange</name>
    <name type="synonym">Citrus aurantium var. sinensis</name>
    <dbReference type="NCBI Taxonomy" id="2711"/>
    <lineage>
        <taxon>Eukaryota</taxon>
        <taxon>Viridiplantae</taxon>
        <taxon>Streptophyta</taxon>
        <taxon>Embryophyta</taxon>
        <taxon>Tracheophyta</taxon>
        <taxon>Spermatophyta</taxon>
        <taxon>Magnoliopsida</taxon>
        <taxon>eudicotyledons</taxon>
        <taxon>Gunneridae</taxon>
        <taxon>Pentapetalae</taxon>
        <taxon>rosids</taxon>
        <taxon>malvids</taxon>
        <taxon>Sapindales</taxon>
        <taxon>Rutaceae</taxon>
        <taxon>Aurantioideae</taxon>
        <taxon>Citrus</taxon>
    </lineage>
</organism>
<dbReference type="AlphaFoldDB" id="A0A067DIY8"/>
<evidence type="ECO:0000313" key="2">
    <source>
        <dbReference type="Proteomes" id="UP000027120"/>
    </source>
</evidence>
<feature type="non-terminal residue" evidence="1">
    <location>
        <position position="17"/>
    </location>
</feature>
<proteinExistence type="predicted"/>
<keyword evidence="2" id="KW-1185">Reference proteome</keyword>
<sequence length="17" mass="1739">MDPSMQVDPTAGCNDGT</sequence>
<dbReference type="Proteomes" id="UP000027120">
    <property type="component" value="Unassembled WGS sequence"/>
</dbReference>